<dbReference type="PANTHER" id="PTHR47481">
    <property type="match status" value="1"/>
</dbReference>
<organism evidence="2 3">
    <name type="scientific">Trifolium subterraneum</name>
    <name type="common">Subterranean clover</name>
    <dbReference type="NCBI Taxonomy" id="3900"/>
    <lineage>
        <taxon>Eukaryota</taxon>
        <taxon>Viridiplantae</taxon>
        <taxon>Streptophyta</taxon>
        <taxon>Embryophyta</taxon>
        <taxon>Tracheophyta</taxon>
        <taxon>Spermatophyta</taxon>
        <taxon>Magnoliopsida</taxon>
        <taxon>eudicotyledons</taxon>
        <taxon>Gunneridae</taxon>
        <taxon>Pentapetalae</taxon>
        <taxon>rosids</taxon>
        <taxon>fabids</taxon>
        <taxon>Fabales</taxon>
        <taxon>Fabaceae</taxon>
        <taxon>Papilionoideae</taxon>
        <taxon>50 kb inversion clade</taxon>
        <taxon>NPAAA clade</taxon>
        <taxon>Hologalegina</taxon>
        <taxon>IRL clade</taxon>
        <taxon>Trifolieae</taxon>
        <taxon>Trifolium</taxon>
    </lineage>
</organism>
<dbReference type="PANTHER" id="PTHR47481:SF30">
    <property type="entry name" value="CCHC-TYPE DOMAIN-CONTAINING PROTEIN"/>
    <property type="match status" value="1"/>
</dbReference>
<feature type="region of interest" description="Disordered" evidence="1">
    <location>
        <begin position="1"/>
        <end position="29"/>
    </location>
</feature>
<gene>
    <name evidence="2" type="ORF">TSUD_366440</name>
</gene>
<proteinExistence type="predicted"/>
<dbReference type="AlphaFoldDB" id="A0A2Z6LQ48"/>
<evidence type="ECO:0000313" key="2">
    <source>
        <dbReference type="EMBL" id="GAU18461.1"/>
    </source>
</evidence>
<dbReference type="EMBL" id="DF973184">
    <property type="protein sequence ID" value="GAU18461.1"/>
    <property type="molecule type" value="Genomic_DNA"/>
</dbReference>
<evidence type="ECO:0000256" key="1">
    <source>
        <dbReference type="SAM" id="MobiDB-lite"/>
    </source>
</evidence>
<keyword evidence="3" id="KW-1185">Reference proteome</keyword>
<feature type="region of interest" description="Disordered" evidence="1">
    <location>
        <begin position="183"/>
        <end position="215"/>
    </location>
</feature>
<protein>
    <recommendedName>
        <fullName evidence="4">Retrotransposon Copia-like N-terminal domain-containing protein</fullName>
    </recommendedName>
</protein>
<dbReference type="OrthoDB" id="1745344at2759"/>
<sequence length="238" mass="26651">MADPPSPTPSMASPEQHRNNGVLDPPPLQAFHEDESIFRNDLNFTLRITEKLTEQNYHLWRQQVEPYINAHGLDDLIGPAPAPPHFLTVADHASATLNPLYRKWRRQDQMLLSWLQSTLSSEILARFLGSHTSQDLWAKQLTVLHIPGPDQLADVLTKPISSDKFLLMRSKLTVRDYTDLEGAAGPSGLRRSPMKRKNDNAIPYVPHASTGPNRITKSARIATDAADLIGTQQFVNKP</sequence>
<reference evidence="3" key="1">
    <citation type="journal article" date="2017" name="Front. Plant Sci.">
        <title>Climate Clever Clovers: New Paradigm to Reduce the Environmental Footprint of Ruminants by Breeding Low Methanogenic Forages Utilizing Haplotype Variation.</title>
        <authorList>
            <person name="Kaur P."/>
            <person name="Appels R."/>
            <person name="Bayer P.E."/>
            <person name="Keeble-Gagnere G."/>
            <person name="Wang J."/>
            <person name="Hirakawa H."/>
            <person name="Shirasawa K."/>
            <person name="Vercoe P."/>
            <person name="Stefanova K."/>
            <person name="Durmic Z."/>
            <person name="Nichols P."/>
            <person name="Revell C."/>
            <person name="Isobe S.N."/>
            <person name="Edwards D."/>
            <person name="Erskine W."/>
        </authorList>
    </citation>
    <scope>NUCLEOTIDE SEQUENCE [LARGE SCALE GENOMIC DNA]</scope>
    <source>
        <strain evidence="3">cv. Daliak</strain>
    </source>
</reference>
<evidence type="ECO:0000313" key="3">
    <source>
        <dbReference type="Proteomes" id="UP000242715"/>
    </source>
</evidence>
<name>A0A2Z6LQ48_TRISU</name>
<evidence type="ECO:0008006" key="4">
    <source>
        <dbReference type="Google" id="ProtNLM"/>
    </source>
</evidence>
<accession>A0A2Z6LQ48</accession>
<dbReference type="Proteomes" id="UP000242715">
    <property type="component" value="Unassembled WGS sequence"/>
</dbReference>